<proteinExistence type="predicted"/>
<accession>A0A809XU64</accession>
<evidence type="ECO:0000313" key="1">
    <source>
        <dbReference type="EMBL" id="BCE31572.1"/>
    </source>
</evidence>
<dbReference type="AlphaFoldDB" id="A0A809XU64"/>
<protein>
    <submittedName>
        <fullName evidence="1">Uncharacterized protein</fullName>
    </submittedName>
</protein>
<dbReference type="EMBL" id="AP023092">
    <property type="protein sequence ID" value="BCE31572.1"/>
    <property type="molecule type" value="Genomic_DNA"/>
</dbReference>
<gene>
    <name evidence="1" type="ORF">XF2B_53410</name>
</gene>
<reference evidence="1" key="1">
    <citation type="submission" date="2020-05" db="EMBL/GenBank/DDBJ databases">
        <title>Complete genome sequence of Bradyrhizobium diazoefficiens XF2 isolated from soybean nodule.</title>
        <authorList>
            <person name="Noda R."/>
            <person name="Kakizaki K."/>
            <person name="Minamisawa K."/>
        </authorList>
    </citation>
    <scope>NUCLEOTIDE SEQUENCE</scope>
    <source>
        <strain evidence="1">XF2</strain>
    </source>
</reference>
<sequence length="214" mass="24345">MPKKPVGEVGPFVVKQTSEGPTSEWAKINWPSDKAGQERFVMDCFVEALRRRGYPISDVIQNKENDFDFRIRMPGPINVDLTEFVYFDGKGNPFERAGEWVNCFDCAKALIALVEAKSRHYGRPGKTPIHVVVYATHWSFRPDQTTIALAQALLRSEQLTMERVFLVLPLGSKRATIHPLYPVPNDLGGKSIEEFKDTRYLPLDPGKFKLEHQP</sequence>
<name>A0A809XU64_9BRAD</name>
<organism evidence="1">
    <name type="scientific">Bradyrhizobium diazoefficiens</name>
    <dbReference type="NCBI Taxonomy" id="1355477"/>
    <lineage>
        <taxon>Bacteria</taxon>
        <taxon>Pseudomonadati</taxon>
        <taxon>Pseudomonadota</taxon>
        <taxon>Alphaproteobacteria</taxon>
        <taxon>Hyphomicrobiales</taxon>
        <taxon>Nitrobacteraceae</taxon>
        <taxon>Bradyrhizobium</taxon>
    </lineage>
</organism>